<dbReference type="Proteomes" id="UP001501821">
    <property type="component" value="Unassembled WGS sequence"/>
</dbReference>
<keyword evidence="2" id="KW-1003">Cell membrane</keyword>
<keyword evidence="5 7" id="KW-0472">Membrane</keyword>
<evidence type="ECO:0000256" key="6">
    <source>
        <dbReference type="SAM" id="MobiDB-lite"/>
    </source>
</evidence>
<gene>
    <name evidence="8" type="ORF">GCM10022242_31310</name>
</gene>
<feature type="transmembrane region" description="Helical" evidence="7">
    <location>
        <begin position="386"/>
        <end position="405"/>
    </location>
</feature>
<dbReference type="InterPro" id="IPR036259">
    <property type="entry name" value="MFS_trans_sf"/>
</dbReference>
<feature type="region of interest" description="Disordered" evidence="6">
    <location>
        <begin position="1"/>
        <end position="21"/>
    </location>
</feature>
<name>A0ABP7IV13_9ACTN</name>
<keyword evidence="3 7" id="KW-0812">Transmembrane</keyword>
<dbReference type="SUPFAM" id="SSF103473">
    <property type="entry name" value="MFS general substrate transporter"/>
    <property type="match status" value="1"/>
</dbReference>
<dbReference type="Pfam" id="PF07690">
    <property type="entry name" value="MFS_1"/>
    <property type="match status" value="1"/>
</dbReference>
<reference evidence="9" key="1">
    <citation type="journal article" date="2019" name="Int. J. Syst. Evol. Microbiol.">
        <title>The Global Catalogue of Microorganisms (GCM) 10K type strain sequencing project: providing services to taxonomists for standard genome sequencing and annotation.</title>
        <authorList>
            <consortium name="The Broad Institute Genomics Platform"/>
            <consortium name="The Broad Institute Genome Sequencing Center for Infectious Disease"/>
            <person name="Wu L."/>
            <person name="Ma J."/>
        </authorList>
    </citation>
    <scope>NUCLEOTIDE SEQUENCE [LARGE SCALE GENOMIC DNA]</scope>
    <source>
        <strain evidence="9">JCM 16953</strain>
    </source>
</reference>
<evidence type="ECO:0000256" key="5">
    <source>
        <dbReference type="ARBA" id="ARBA00023136"/>
    </source>
</evidence>
<feature type="transmembrane region" description="Helical" evidence="7">
    <location>
        <begin position="303"/>
        <end position="325"/>
    </location>
</feature>
<feature type="transmembrane region" description="Helical" evidence="7">
    <location>
        <begin position="28"/>
        <end position="54"/>
    </location>
</feature>
<proteinExistence type="predicted"/>
<dbReference type="EMBL" id="BAABAH010000012">
    <property type="protein sequence ID" value="GAA3827689.1"/>
    <property type="molecule type" value="Genomic_DNA"/>
</dbReference>
<dbReference type="PANTHER" id="PTHR23513">
    <property type="entry name" value="INTEGRAL MEMBRANE EFFLUX PROTEIN-RELATED"/>
    <property type="match status" value="1"/>
</dbReference>
<protein>
    <submittedName>
        <fullName evidence="8">MFS transporter</fullName>
    </submittedName>
</protein>
<feature type="transmembrane region" description="Helical" evidence="7">
    <location>
        <begin position="60"/>
        <end position="80"/>
    </location>
</feature>
<organism evidence="8 9">
    <name type="scientific">Nocardioides panacisoli</name>
    <dbReference type="NCBI Taxonomy" id="627624"/>
    <lineage>
        <taxon>Bacteria</taxon>
        <taxon>Bacillati</taxon>
        <taxon>Actinomycetota</taxon>
        <taxon>Actinomycetes</taxon>
        <taxon>Propionibacteriales</taxon>
        <taxon>Nocardioidaceae</taxon>
        <taxon>Nocardioides</taxon>
    </lineage>
</organism>
<accession>A0ABP7IV13</accession>
<evidence type="ECO:0000256" key="3">
    <source>
        <dbReference type="ARBA" id="ARBA00022692"/>
    </source>
</evidence>
<dbReference type="Gene3D" id="1.20.1250.20">
    <property type="entry name" value="MFS general substrate transporter like domains"/>
    <property type="match status" value="1"/>
</dbReference>
<feature type="transmembrane region" description="Helical" evidence="7">
    <location>
        <begin position="92"/>
        <end position="111"/>
    </location>
</feature>
<feature type="transmembrane region" description="Helical" evidence="7">
    <location>
        <begin position="238"/>
        <end position="259"/>
    </location>
</feature>
<evidence type="ECO:0000313" key="8">
    <source>
        <dbReference type="EMBL" id="GAA3827689.1"/>
    </source>
</evidence>
<evidence type="ECO:0000256" key="4">
    <source>
        <dbReference type="ARBA" id="ARBA00022989"/>
    </source>
</evidence>
<evidence type="ECO:0000256" key="7">
    <source>
        <dbReference type="SAM" id="Phobius"/>
    </source>
</evidence>
<feature type="transmembrane region" description="Helical" evidence="7">
    <location>
        <begin position="117"/>
        <end position="135"/>
    </location>
</feature>
<dbReference type="CDD" id="cd06173">
    <property type="entry name" value="MFS_MefA_like"/>
    <property type="match status" value="1"/>
</dbReference>
<dbReference type="PANTHER" id="PTHR23513:SF11">
    <property type="entry name" value="STAPHYLOFERRIN A TRANSPORTER"/>
    <property type="match status" value="1"/>
</dbReference>
<sequence length="414" mass="42121">MTAARAPQPARPELLGTPPPPVRRDPMVLTWVAAVAISTFGDAVWTVALAWTAAHLLPPAVAGAVIGIEMLPQAALVLFGGVVADRWDPRKVLVAGQVARATVLVVGALAWRAGLDGAPTLFAVALCFGAAAGLTTPSGSALVRQVVDPDDFRTVLGWNQVLSRVTRLLGAPVGGVLVATGGPVAAMLLDAATFAVIALVLGIVVEARFALPRAAQLRWRDSFADGVDYLRRSPTARVFVTGLTALNVFVSPVIALGLALRVDGAGWGPHWLGIADGALAAGAIVGSMAAIRWQPLHSARVGFQVLVLQGVGLAVVGVASLPVVLAGMATVGATAGLASVWLSAAFLRAVDPTYTGRVSSVTSLGDLTLMPLSMPVLGALAGASSVLTATAAFGLSMSALCVLFATRRSIAALV</sequence>
<evidence type="ECO:0000313" key="9">
    <source>
        <dbReference type="Proteomes" id="UP001501821"/>
    </source>
</evidence>
<feature type="transmembrane region" description="Helical" evidence="7">
    <location>
        <begin position="271"/>
        <end position="291"/>
    </location>
</feature>
<keyword evidence="4 7" id="KW-1133">Transmembrane helix</keyword>
<feature type="transmembrane region" description="Helical" evidence="7">
    <location>
        <begin position="192"/>
        <end position="211"/>
    </location>
</feature>
<feature type="transmembrane region" description="Helical" evidence="7">
    <location>
        <begin position="168"/>
        <end position="186"/>
    </location>
</feature>
<comment type="subcellular location">
    <subcellularLocation>
        <location evidence="1">Cell membrane</location>
        <topology evidence="1">Multi-pass membrane protein</topology>
    </subcellularLocation>
</comment>
<keyword evidence="9" id="KW-1185">Reference proteome</keyword>
<evidence type="ECO:0000256" key="2">
    <source>
        <dbReference type="ARBA" id="ARBA00022475"/>
    </source>
</evidence>
<comment type="caution">
    <text evidence="8">The sequence shown here is derived from an EMBL/GenBank/DDBJ whole genome shotgun (WGS) entry which is preliminary data.</text>
</comment>
<dbReference type="InterPro" id="IPR011701">
    <property type="entry name" value="MFS"/>
</dbReference>
<evidence type="ECO:0000256" key="1">
    <source>
        <dbReference type="ARBA" id="ARBA00004651"/>
    </source>
</evidence>
<dbReference type="RefSeq" id="WP_344777113.1">
    <property type="nucleotide sequence ID" value="NZ_BAABAH010000012.1"/>
</dbReference>